<dbReference type="SMART" id="SM00333">
    <property type="entry name" value="TUDOR"/>
    <property type="match status" value="8"/>
</dbReference>
<gene>
    <name evidence="4" type="ORF">XNOV1_A024838</name>
</gene>
<dbReference type="Gene3D" id="2.30.30.140">
    <property type="match status" value="8"/>
</dbReference>
<protein>
    <submittedName>
        <fullName evidence="4">Tudor domain-containing protein 15</fullName>
    </submittedName>
</protein>
<sequence>MVGSEDQESQTSEDSGPCALWPVNLKLTHLDWNPEATLIHFQGQYLTTCELDYSILQGEIQNMPKTKAVVGIGEFCLVEDVLNARWYRGRVQNQTEGLFDVFLIDHGYVLSVNIAHISSCSSDLFILPPKIVCGFLANVLLLQGCPHSVVQDYLANLIGKSVTGYIQALLPHKVLLLEAPDINIDLVRHGFGRHVDSDTFLFLVEMLTEVCLKQIIAPVPDLLIEKPRGQEYSFKPPDFRAHEQIVSFCGPTMPSGLQVKVRVTAAVNDGLFYCQMADKEKDLQEMSKKLAGVFEFRTKNHSQMTPETLGLLCSVKRKDGKWYRGFVQYLPVNAQVRVLFIDYGFFESVQVENIHSLLSDISSTPIMAFPCSLSSLTDQDEALKTQQRSFLKEGLLGKVLEVNIRSFDEEKHVYSITVIGAEDSHTQKTELIQVIPDMKDKSVFGKEEQLTQGSYLTVEAIVRKTLGQTVEEEKIQVGSVFLGYVEHVHNPNQFWIRTQKRNEEFEEMMRKMTEHFSQVKLDEDVLLNPVPGTMCCAVYEKDMHFYRGVVTDTLEHGAEVLFIDFGNTEKVPHMLIKKIPQIFARKSAFAFCCTLVNVVPLDDEWSSATSDFFKQTVLNKALLVHVVQMRKNKFVVDLCEVERENNQNITQLLISSKQAEFWNNIPTEPVVQKSAGKKSSYTRSDRATEMNGCSRQWGKCKEEGKTGEKKTEKSQPLVSFKALDIRPGYDFAVQCSNISTPSDFWCQPAEKVRDLEGLMDEIQQYYSTHRAPLKPEESCCVAKSAQDERWYRACLIEKQKDHVKVILVDYGLTITTKEHNLQAIMPQFVHLEGQAFKCSLYNIIEPADPKYSGDWSPEALNLMKDFISTSDLRCTVVSQLVFMNQLLYNVVDLHNPQTKQSISKLLLEKVLARQVTISAKHLSTVFPESFTYSSFDLAPGKEEQVFITHVSNHCEVYCHLERNSKNIEELENKIQEQREKMTQDSTRAAVETLCLAKYLDGKWYRCSAYPVQSPLHLIVFFVDYGNTSILEKTRVLFIPRDSVELLYTPMQAVRCSLASVSKGEFFPDVKKWLDSTILNKKVRAIIAGKSDDGSVDVEMFDGDVNINEKVKELILSLQPQPKPVVSFETSNTRMNNETLQERCKKGSFKSKNPHKVQLPKSPTSKAHIGRRVGRETCKKTENTKNARSKNQFKSTKANHNMKSNTESCVPVKPQDNSKVQEGEKLGTKPEINYPQSSEEMKIPQLSSLPKGEVCAGFRAQCFVSHVDSVNNFFLQLSKDEPTILKMAEDLNSNTFRDSLKTVSPLRSNGLVLAEYEEDGALYRAVVKDCKTNLEVEFVDYGNSAVIGKEKIYSIPVEFLSQHRLSIPCSLLDASMYENDESFMEAVMEKPLLVEFVSECESWWKVKVEIPEEANGLPVAIETIVASSTKTEKERVTPESELEVKENVRSCEENSFTEAEIQCRTMAPQKTLPTVIETAMTLEPPLKPWSPKVGVIPCRRRRRTTTRNITGLKKSLVKIEVKSFVRAKSDRAIIPKTIQAKDTENATILSVLSDGSFYVRLNKASKVLAALENHIADNLHECKMMAVEDVKKDLQCLAQVDKDRPWHRAVIRGVDRGKCWVFLVDHGRLEEIPNSSIRQSCGDLKKIHNLAVLCKVNCLSFGEGESADKLVCETLKSMIGKEVKLVFASYLDADDLWMVEIVLNGQFLITPTSQQEKEDITSTATDTRNDKGGKLQLNTDTGHLQQLVFAPVDIDQAYSGFAAAVTTPYEFCVVLEDLLPMMNKVPVIMDDLPEQMSPLPYSHLVSGKCCLIKSQSKDKWCRAEIVSLDSTVVLYLVDYCLYEYVPYDNISKLKILPEEITNLPKMTYPCILRGVKPVQVDGHWTDEAAVFFQQCLYQKNLHIFFREFVSNTHWKVDILADGLHVAQELVDAGHASYTDIMLGLRFQEQRLCEASNIDEEYAQDNVSSDGKSDPWVEFTDEAEEKMPLDLMPRSRKCFLM</sequence>
<evidence type="ECO:0000256" key="1">
    <source>
        <dbReference type="SAM" id="Coils"/>
    </source>
</evidence>
<dbReference type="PROSITE" id="PS50304">
    <property type="entry name" value="TUDOR"/>
    <property type="match status" value="7"/>
</dbReference>
<feature type="compositionally biased region" description="Basic and acidic residues" evidence="2">
    <location>
        <begin position="1172"/>
        <end position="1184"/>
    </location>
</feature>
<keyword evidence="5" id="KW-1185">Reference proteome</keyword>
<evidence type="ECO:0000256" key="2">
    <source>
        <dbReference type="SAM" id="MobiDB-lite"/>
    </source>
</evidence>
<feature type="compositionally biased region" description="Polar residues" evidence="2">
    <location>
        <begin position="1185"/>
        <end position="1207"/>
    </location>
</feature>
<accession>A0AAV1H112</accession>
<reference evidence="4" key="1">
    <citation type="submission" date="2023-08" db="EMBL/GenBank/DDBJ databases">
        <authorList>
            <person name="Alioto T."/>
            <person name="Alioto T."/>
            <person name="Gomez Garrido J."/>
        </authorList>
    </citation>
    <scope>NUCLEOTIDE SEQUENCE</scope>
</reference>
<organism evidence="4 5">
    <name type="scientific">Xyrichtys novacula</name>
    <name type="common">Pearly razorfish</name>
    <name type="synonym">Hemipteronotus novacula</name>
    <dbReference type="NCBI Taxonomy" id="13765"/>
    <lineage>
        <taxon>Eukaryota</taxon>
        <taxon>Metazoa</taxon>
        <taxon>Chordata</taxon>
        <taxon>Craniata</taxon>
        <taxon>Vertebrata</taxon>
        <taxon>Euteleostomi</taxon>
        <taxon>Actinopterygii</taxon>
        <taxon>Neopterygii</taxon>
        <taxon>Teleostei</taxon>
        <taxon>Neoteleostei</taxon>
        <taxon>Acanthomorphata</taxon>
        <taxon>Eupercaria</taxon>
        <taxon>Labriformes</taxon>
        <taxon>Labridae</taxon>
        <taxon>Xyrichtys</taxon>
    </lineage>
</organism>
<feature type="domain" description="Tudor" evidence="3">
    <location>
        <begin position="1588"/>
        <end position="1646"/>
    </location>
</feature>
<dbReference type="Proteomes" id="UP001178508">
    <property type="component" value="Chromosome 17"/>
</dbReference>
<dbReference type="PANTHER" id="PTHR22948">
    <property type="entry name" value="TUDOR DOMAIN CONTAINING PROTEIN"/>
    <property type="match status" value="1"/>
</dbReference>
<feature type="domain" description="Tudor" evidence="3">
    <location>
        <begin position="306"/>
        <end position="364"/>
    </location>
</feature>
<dbReference type="InterPro" id="IPR035437">
    <property type="entry name" value="SNase_OB-fold_sf"/>
</dbReference>
<dbReference type="Pfam" id="PF00567">
    <property type="entry name" value="TUDOR"/>
    <property type="match status" value="8"/>
</dbReference>
<dbReference type="CDD" id="cd20379">
    <property type="entry name" value="Tudor_dTUD-like"/>
    <property type="match status" value="1"/>
</dbReference>
<dbReference type="PANTHER" id="PTHR22948:SF7">
    <property type="entry name" value="TUDOR DOMAIN-CONTAINING PROTEIN 15"/>
    <property type="match status" value="1"/>
</dbReference>
<evidence type="ECO:0000313" key="4">
    <source>
        <dbReference type="EMBL" id="CAJ1077942.1"/>
    </source>
</evidence>
<keyword evidence="1" id="KW-0175">Coiled coil</keyword>
<feature type="domain" description="Tudor" evidence="3">
    <location>
        <begin position="69"/>
        <end position="127"/>
    </location>
</feature>
<proteinExistence type="predicted"/>
<feature type="coiled-coil region" evidence="1">
    <location>
        <begin position="960"/>
        <end position="987"/>
    </location>
</feature>
<name>A0AAV1H112_XYRNO</name>
<dbReference type="InterPro" id="IPR050621">
    <property type="entry name" value="Tudor_domain_containing"/>
</dbReference>
<feature type="region of interest" description="Disordered" evidence="2">
    <location>
        <begin position="1147"/>
        <end position="1221"/>
    </location>
</feature>
<dbReference type="EMBL" id="OY660880">
    <property type="protein sequence ID" value="CAJ1077942.1"/>
    <property type="molecule type" value="Genomic_DNA"/>
</dbReference>
<dbReference type="Gene3D" id="2.40.50.90">
    <property type="match status" value="4"/>
</dbReference>
<feature type="domain" description="Tudor" evidence="3">
    <location>
        <begin position="1304"/>
        <end position="1361"/>
    </location>
</feature>
<evidence type="ECO:0000259" key="3">
    <source>
        <dbReference type="PROSITE" id="PS50304"/>
    </source>
</evidence>
<dbReference type="InterPro" id="IPR002999">
    <property type="entry name" value="Tudor"/>
</dbReference>
<feature type="domain" description="Tudor" evidence="3">
    <location>
        <begin position="528"/>
        <end position="586"/>
    </location>
</feature>
<dbReference type="SUPFAM" id="SSF63748">
    <property type="entry name" value="Tudor/PWWP/MBT"/>
    <property type="match status" value="8"/>
</dbReference>
<feature type="domain" description="Tudor" evidence="3">
    <location>
        <begin position="773"/>
        <end position="831"/>
    </location>
</feature>
<feature type="domain" description="Tudor" evidence="3">
    <location>
        <begin position="987"/>
        <end position="1045"/>
    </location>
</feature>
<dbReference type="SUPFAM" id="SSF50199">
    <property type="entry name" value="Staphylococcal nuclease"/>
    <property type="match status" value="1"/>
</dbReference>
<evidence type="ECO:0000313" key="5">
    <source>
        <dbReference type="Proteomes" id="UP001178508"/>
    </source>
</evidence>